<dbReference type="SUPFAM" id="SSF51126">
    <property type="entry name" value="Pectin lyase-like"/>
    <property type="match status" value="1"/>
</dbReference>
<protein>
    <submittedName>
        <fullName evidence="1">Uncharacterized protein</fullName>
    </submittedName>
</protein>
<dbReference type="InterPro" id="IPR011050">
    <property type="entry name" value="Pectin_lyase_fold/virulence"/>
</dbReference>
<reference evidence="1 2" key="1">
    <citation type="journal article" date="2022" name="bioRxiv">
        <title>Genomics of Preaxostyla Flagellates Illuminates Evolutionary Transitions and the Path Towards Mitochondrial Loss.</title>
        <authorList>
            <person name="Novak L.V.F."/>
            <person name="Treitli S.C."/>
            <person name="Pyrih J."/>
            <person name="Halakuc P."/>
            <person name="Pipaliya S.V."/>
            <person name="Vacek V."/>
            <person name="Brzon O."/>
            <person name="Soukal P."/>
            <person name="Eme L."/>
            <person name="Dacks J.B."/>
            <person name="Karnkowska A."/>
            <person name="Elias M."/>
            <person name="Hampl V."/>
        </authorList>
    </citation>
    <scope>NUCLEOTIDE SEQUENCE [LARGE SCALE GENOMIC DNA]</scope>
    <source>
        <strain evidence="1">NAU3</strain>
        <tissue evidence="1">Gut</tissue>
    </source>
</reference>
<evidence type="ECO:0000313" key="1">
    <source>
        <dbReference type="EMBL" id="KAK2959474.1"/>
    </source>
</evidence>
<gene>
    <name evidence="1" type="ORF">BLNAU_5523</name>
</gene>
<dbReference type="EMBL" id="JARBJD010000029">
    <property type="protein sequence ID" value="KAK2959474.1"/>
    <property type="molecule type" value="Genomic_DNA"/>
</dbReference>
<comment type="caution">
    <text evidence="1">The sequence shown here is derived from an EMBL/GenBank/DDBJ whole genome shotgun (WGS) entry which is preliminary data.</text>
</comment>
<name>A0ABQ9Y715_9EUKA</name>
<proteinExistence type="predicted"/>
<keyword evidence="2" id="KW-1185">Reference proteome</keyword>
<organism evidence="1 2">
    <name type="scientific">Blattamonas nauphoetae</name>
    <dbReference type="NCBI Taxonomy" id="2049346"/>
    <lineage>
        <taxon>Eukaryota</taxon>
        <taxon>Metamonada</taxon>
        <taxon>Preaxostyla</taxon>
        <taxon>Oxymonadida</taxon>
        <taxon>Blattamonas</taxon>
    </lineage>
</organism>
<dbReference type="Proteomes" id="UP001281761">
    <property type="component" value="Unassembled WGS sequence"/>
</dbReference>
<evidence type="ECO:0000313" key="2">
    <source>
        <dbReference type="Proteomes" id="UP001281761"/>
    </source>
</evidence>
<sequence length="906" mass="99506">MLCVSVVVFTDKHDEHTPSFDHPPFVYLSDPAANSGVCVRIDEPSQRHKRNVIRLIVDCSFTEHTSQIGGSAINLVSHRADTVVKHCSFTGCYARPYTATEAAVNIQFNYQELPTHYYSFSVYNCKFVNNTAYQSAHLQTALVHPVTIAQCTFDDARWPSGSDRFQYYPISFYLLGDFRFDNSTISNNEGYNVGGVQIFQLLPTGAVILTDVLFYDNVCFQCPDSQHVSDCWFVVSEDISSYEFFDCFSTSAQPNCGILDPPTMFPHFIGPSITSVVQTMQENRNGDGLEVVLSFEGVFTGTSRKYDVTLEDAEGNKLVAENTSFSKTAGAVAFPLNNTNVPCLLYSTEYTIIDVQKSSSQATSNTFEVGDEEEPDWTWWYHTPESRSDNMIGMSFTTPPVPKLTKIKAELNESNMNEAIVTLTVSPLAAGSFLLVVFDTSDVMTEISIGPFLFTSSSMSTSSCTVVIHPSGILSYGKTYTVKMLSRPTLTISHESPPFQVPSPLRAASTSLNLEDLDEVSLSLTAFGFPSSTQITLTIVEVDDNDLPTSPSFTLTGTPTISEDSTLILKTRVEPSKLQHATRYEITQCEVTGRKTVLDGHIFLRVPDRPTLTGVDFSFATKSNTTFHLILNGTDLPVDEKFLVSLDGFNEEIEVTFSTTKEGSSDELALGWSDTLQFDTSYRLLSVILEDSSFSIPSTGLTLKTASCPNPLILYTSESANSDPKFCGDVKRPCSSVDIAWRIVNAYSAQEISLVLINQALLSSQIIVESGQAVNVEKHLIPPTLVILSTASIGESTSQISVSGTVALKEVEIDVQVDSLSFVLFDVKDGKLMMDSVHISGIPSSSSLVDGIEGLCSWETGLIKLHDSTAKFENCRLSSIEMGELWMERSNLSLISTQILSNGERM</sequence>
<accession>A0ABQ9Y715</accession>